<dbReference type="AlphaFoldDB" id="A0A8T0EZ36"/>
<evidence type="ECO:0000256" key="1">
    <source>
        <dbReference type="SAM" id="Phobius"/>
    </source>
</evidence>
<keyword evidence="3" id="KW-1185">Reference proteome</keyword>
<proteinExistence type="predicted"/>
<reference evidence="2" key="1">
    <citation type="journal article" date="2020" name="bioRxiv">
        <title>Chromosome-level reference genome of the European wasp spider Argiope bruennichi: a resource for studies on range expansion and evolutionary adaptation.</title>
        <authorList>
            <person name="Sheffer M.M."/>
            <person name="Hoppe A."/>
            <person name="Krehenwinkel H."/>
            <person name="Uhl G."/>
            <person name="Kuss A.W."/>
            <person name="Jensen L."/>
            <person name="Jensen C."/>
            <person name="Gillespie R.G."/>
            <person name="Hoff K.J."/>
            <person name="Prost S."/>
        </authorList>
    </citation>
    <scope>NUCLEOTIDE SEQUENCE</scope>
</reference>
<dbReference type="EMBL" id="JABXBU010001863">
    <property type="protein sequence ID" value="KAF8782857.1"/>
    <property type="molecule type" value="Genomic_DNA"/>
</dbReference>
<name>A0A8T0EZ36_ARGBR</name>
<comment type="caution">
    <text evidence="2">The sequence shown here is derived from an EMBL/GenBank/DDBJ whole genome shotgun (WGS) entry which is preliminary data.</text>
</comment>
<keyword evidence="1" id="KW-1133">Transmembrane helix</keyword>
<feature type="transmembrane region" description="Helical" evidence="1">
    <location>
        <begin position="88"/>
        <end position="108"/>
    </location>
</feature>
<accession>A0A8T0EZ36</accession>
<evidence type="ECO:0000313" key="2">
    <source>
        <dbReference type="EMBL" id="KAF8782857.1"/>
    </source>
</evidence>
<dbReference type="Proteomes" id="UP000807504">
    <property type="component" value="Unassembled WGS sequence"/>
</dbReference>
<evidence type="ECO:0000313" key="3">
    <source>
        <dbReference type="Proteomes" id="UP000807504"/>
    </source>
</evidence>
<sequence>MAKDAFFVSVGVFHLSYTAVKVYKAFNGDLPSVSSISGYVRNIFKTEEPDMQLLTKRDSYLQRKDDPRLDITSSMIPSDNENDFDEKFIVGSFTILFGLITVIDLFFLKDLTRLN</sequence>
<keyword evidence="1" id="KW-0472">Membrane</keyword>
<keyword evidence="1" id="KW-0812">Transmembrane</keyword>
<organism evidence="2 3">
    <name type="scientific">Argiope bruennichi</name>
    <name type="common">Wasp spider</name>
    <name type="synonym">Aranea bruennichi</name>
    <dbReference type="NCBI Taxonomy" id="94029"/>
    <lineage>
        <taxon>Eukaryota</taxon>
        <taxon>Metazoa</taxon>
        <taxon>Ecdysozoa</taxon>
        <taxon>Arthropoda</taxon>
        <taxon>Chelicerata</taxon>
        <taxon>Arachnida</taxon>
        <taxon>Araneae</taxon>
        <taxon>Araneomorphae</taxon>
        <taxon>Entelegynae</taxon>
        <taxon>Araneoidea</taxon>
        <taxon>Araneidae</taxon>
        <taxon>Argiope</taxon>
    </lineage>
</organism>
<reference evidence="2" key="2">
    <citation type="submission" date="2020-06" db="EMBL/GenBank/DDBJ databases">
        <authorList>
            <person name="Sheffer M."/>
        </authorList>
    </citation>
    <scope>NUCLEOTIDE SEQUENCE</scope>
</reference>
<protein>
    <submittedName>
        <fullName evidence="2">Uncharacterized protein</fullName>
    </submittedName>
</protein>
<gene>
    <name evidence="2" type="ORF">HNY73_013092</name>
</gene>